<dbReference type="Gene3D" id="3.10.180.10">
    <property type="entry name" value="2,3-Dihydroxybiphenyl 1,2-Dioxygenase, domain 1"/>
    <property type="match status" value="2"/>
</dbReference>
<dbReference type="InterPro" id="IPR041735">
    <property type="entry name" value="4OHPhenylPyrv_dOase_C"/>
</dbReference>
<dbReference type="OrthoDB" id="414569at2759"/>
<dbReference type="GO" id="GO:0006559">
    <property type="term" value="P:L-phenylalanine catabolic process"/>
    <property type="evidence" value="ECO:0007669"/>
    <property type="project" value="UniProtKB-KW"/>
</dbReference>
<dbReference type="NCBIfam" id="TIGR01263">
    <property type="entry name" value="4HPPD"/>
    <property type="match status" value="1"/>
</dbReference>
<dbReference type="InterPro" id="IPR029068">
    <property type="entry name" value="Glyas_Bleomycin-R_OHBP_Dase"/>
</dbReference>
<comment type="cofactor">
    <cofactor evidence="10">
        <name>Fe cation</name>
        <dbReference type="ChEBI" id="CHEBI:24875"/>
    </cofactor>
    <text evidence="10">Binds 1 Fe cation per subunit.</text>
</comment>
<evidence type="ECO:0000256" key="5">
    <source>
        <dbReference type="ARBA" id="ARBA00022737"/>
    </source>
</evidence>
<reference evidence="12" key="1">
    <citation type="journal article" date="2020" name="bioRxiv">
        <title>Comparative genomics of Chlamydomonas.</title>
        <authorList>
            <person name="Craig R.J."/>
            <person name="Hasan A.R."/>
            <person name="Ness R.W."/>
            <person name="Keightley P.D."/>
        </authorList>
    </citation>
    <scope>NUCLEOTIDE SEQUENCE</scope>
    <source>
        <strain evidence="12">SAG 7.73</strain>
    </source>
</reference>
<dbReference type="InterPro" id="IPR005956">
    <property type="entry name" value="4OHPhenylPyrv_dOase"/>
</dbReference>
<name>A0A835SAY8_CHLIN</name>
<evidence type="ECO:0000256" key="8">
    <source>
        <dbReference type="ARBA" id="ARBA00023232"/>
    </source>
</evidence>
<gene>
    <name evidence="12" type="ORF">HXX76_014893</name>
</gene>
<keyword evidence="5" id="KW-0677">Repeat</keyword>
<dbReference type="GO" id="GO:0006572">
    <property type="term" value="P:L-tyrosine catabolic process"/>
    <property type="evidence" value="ECO:0007669"/>
    <property type="project" value="UniProtKB-KW"/>
</dbReference>
<keyword evidence="8" id="KW-0585">Phenylalanine catabolism</keyword>
<feature type="binding site" evidence="10">
    <location>
        <position position="234"/>
    </location>
    <ligand>
        <name>Fe cation</name>
        <dbReference type="ChEBI" id="CHEBI:24875"/>
    </ligand>
</feature>
<keyword evidence="6" id="KW-0828">Tyrosine catabolism</keyword>
<evidence type="ECO:0000256" key="7">
    <source>
        <dbReference type="ARBA" id="ARBA00023004"/>
    </source>
</evidence>
<dbReference type="Proteomes" id="UP000650467">
    <property type="component" value="Unassembled WGS sequence"/>
</dbReference>
<evidence type="ECO:0000313" key="13">
    <source>
        <dbReference type="Proteomes" id="UP000650467"/>
    </source>
</evidence>
<sequence>MPLVAKSDQSTNNQLFASYVLRSNDLVFTFTAPYSRKCASVSEGVPLRHYNVDQAYEFINSHGLAVRAVGLLVDDAKTAYEVSVAHGAKGVLPPLELKDEASGTSQVISEVLLYGEVVLRYVSGSFTGPFLAGYAPVTDSPVTSFGLQRVDHAVGNAHDLIKTVEYITGFTGFHEFAEFVAEDVGTVDSGLNSMVLASNNEAVLLPVNEPTFGTPRKSQIQTYLEQNEGPGLQHLALMSNDIFTTLREMRARSDFGGFEFMPRASDKYYKNLPNKIGDVLTPQQYKEVEELGILVDKDDQGVLLQIFTKPLGDRPTVFIEIIQRVGCMREVKEPTTGAVVGTEQAAGCGGFGKGNFSELFKSIEDYERTLNV</sequence>
<dbReference type="FunFam" id="3.10.180.10:FF:000013">
    <property type="entry name" value="4-hydroxyphenylpyruvate dioxygenase"/>
    <property type="match status" value="1"/>
</dbReference>
<dbReference type="AlphaFoldDB" id="A0A835SAY8"/>
<feature type="binding site" evidence="10">
    <location>
        <position position="320"/>
    </location>
    <ligand>
        <name>Fe cation</name>
        <dbReference type="ChEBI" id="CHEBI:24875"/>
    </ligand>
</feature>
<dbReference type="EMBL" id="JAEHOC010000071">
    <property type="protein sequence ID" value="KAG2423952.1"/>
    <property type="molecule type" value="Genomic_DNA"/>
</dbReference>
<evidence type="ECO:0000256" key="1">
    <source>
        <dbReference type="ARBA" id="ARBA00005162"/>
    </source>
</evidence>
<dbReference type="PIRSF" id="PIRSF009283">
    <property type="entry name" value="HPP_dOase"/>
    <property type="match status" value="1"/>
</dbReference>
<evidence type="ECO:0000256" key="2">
    <source>
        <dbReference type="ARBA" id="ARBA00005877"/>
    </source>
</evidence>
<evidence type="ECO:0000256" key="4">
    <source>
        <dbReference type="ARBA" id="ARBA00022723"/>
    </source>
</evidence>
<keyword evidence="13" id="KW-1185">Reference proteome</keyword>
<feature type="domain" description="VOC" evidence="11">
    <location>
        <begin position="149"/>
        <end position="309"/>
    </location>
</feature>
<keyword evidence="4 10" id="KW-0479">Metal-binding</keyword>
<proteinExistence type="inferred from homology"/>
<dbReference type="PANTHER" id="PTHR11959">
    <property type="entry name" value="4-HYDROXYPHENYLPYRUVATE DIOXYGENASE"/>
    <property type="match status" value="1"/>
</dbReference>
<evidence type="ECO:0000256" key="3">
    <source>
        <dbReference type="ARBA" id="ARBA00013222"/>
    </source>
</evidence>
<keyword evidence="7 10" id="KW-0408">Iron</keyword>
<dbReference type="GO" id="GO:0046872">
    <property type="term" value="F:metal ion binding"/>
    <property type="evidence" value="ECO:0007669"/>
    <property type="project" value="UniProtKB-KW"/>
</dbReference>
<dbReference type="CDD" id="cd07250">
    <property type="entry name" value="HPPD_C_like"/>
    <property type="match status" value="1"/>
</dbReference>
<evidence type="ECO:0000256" key="6">
    <source>
        <dbReference type="ARBA" id="ARBA00022878"/>
    </source>
</evidence>
<accession>A0A835SAY8</accession>
<evidence type="ECO:0000259" key="11">
    <source>
        <dbReference type="PROSITE" id="PS51819"/>
    </source>
</evidence>
<feature type="binding site" evidence="10">
    <location>
        <position position="152"/>
    </location>
    <ligand>
        <name>Fe cation</name>
        <dbReference type="ChEBI" id="CHEBI:24875"/>
    </ligand>
</feature>
<evidence type="ECO:0000256" key="9">
    <source>
        <dbReference type="PIRNR" id="PIRNR009283"/>
    </source>
</evidence>
<dbReference type="CDD" id="cd08342">
    <property type="entry name" value="HPPD_N_like"/>
    <property type="match status" value="1"/>
</dbReference>
<dbReference type="PANTHER" id="PTHR11959:SF1">
    <property type="entry name" value="4-HYDROXYPHENYLPYRUVATE DIOXYGENASE"/>
    <property type="match status" value="1"/>
</dbReference>
<evidence type="ECO:0000313" key="12">
    <source>
        <dbReference type="EMBL" id="KAG2423952.1"/>
    </source>
</evidence>
<evidence type="ECO:0000256" key="10">
    <source>
        <dbReference type="PIRSR" id="PIRSR009283-1"/>
    </source>
</evidence>
<comment type="similarity">
    <text evidence="2 9">Belongs to the 4HPPD family.</text>
</comment>
<organism evidence="12 13">
    <name type="scientific">Chlamydomonas incerta</name>
    <dbReference type="NCBI Taxonomy" id="51695"/>
    <lineage>
        <taxon>Eukaryota</taxon>
        <taxon>Viridiplantae</taxon>
        <taxon>Chlorophyta</taxon>
        <taxon>core chlorophytes</taxon>
        <taxon>Chlorophyceae</taxon>
        <taxon>CS clade</taxon>
        <taxon>Chlamydomonadales</taxon>
        <taxon>Chlamydomonadaceae</taxon>
        <taxon>Chlamydomonas</taxon>
    </lineage>
</organism>
<dbReference type="SUPFAM" id="SSF54593">
    <property type="entry name" value="Glyoxalase/Bleomycin resistance protein/Dihydroxybiphenyl dioxygenase"/>
    <property type="match status" value="1"/>
</dbReference>
<dbReference type="InterPro" id="IPR037523">
    <property type="entry name" value="VOC_core"/>
</dbReference>
<dbReference type="InterPro" id="IPR041736">
    <property type="entry name" value="4OHPhenylPyrv_dOase_N"/>
</dbReference>
<protein>
    <recommendedName>
        <fullName evidence="3 9">4-hydroxyphenylpyruvate dioxygenase</fullName>
    </recommendedName>
</protein>
<dbReference type="GO" id="GO:0003868">
    <property type="term" value="F:4-hydroxyphenylpyruvate dioxygenase activity"/>
    <property type="evidence" value="ECO:0007669"/>
    <property type="project" value="InterPro"/>
</dbReference>
<dbReference type="PROSITE" id="PS51819">
    <property type="entry name" value="VOC"/>
    <property type="match status" value="1"/>
</dbReference>
<comment type="pathway">
    <text evidence="1">Amino-acid degradation; L-phenylalanine degradation; acetoacetate and fumarate from L-phenylalanine: step 3/6.</text>
</comment>
<comment type="caution">
    <text evidence="12">The sequence shown here is derived from an EMBL/GenBank/DDBJ whole genome shotgun (WGS) entry which is preliminary data.</text>
</comment>